<evidence type="ECO:0000256" key="2">
    <source>
        <dbReference type="SAM" id="Phobius"/>
    </source>
</evidence>
<feature type="compositionally biased region" description="Polar residues" evidence="1">
    <location>
        <begin position="304"/>
        <end position="317"/>
    </location>
</feature>
<dbReference type="AlphaFoldDB" id="A0A9N9E5F8"/>
<feature type="compositionally biased region" description="Polar residues" evidence="1">
    <location>
        <begin position="328"/>
        <end position="345"/>
    </location>
</feature>
<evidence type="ECO:0000256" key="3">
    <source>
        <dbReference type="SAM" id="SignalP"/>
    </source>
</evidence>
<name>A0A9N9E5F8_9GLOM</name>
<keyword evidence="2" id="KW-1133">Transmembrane helix</keyword>
<proteinExistence type="predicted"/>
<feature type="non-terminal residue" evidence="4">
    <location>
        <position position="345"/>
    </location>
</feature>
<organism evidence="4 5">
    <name type="scientific">Paraglomus brasilianum</name>
    <dbReference type="NCBI Taxonomy" id="144538"/>
    <lineage>
        <taxon>Eukaryota</taxon>
        <taxon>Fungi</taxon>
        <taxon>Fungi incertae sedis</taxon>
        <taxon>Mucoromycota</taxon>
        <taxon>Glomeromycotina</taxon>
        <taxon>Glomeromycetes</taxon>
        <taxon>Paraglomerales</taxon>
        <taxon>Paraglomeraceae</taxon>
        <taxon>Paraglomus</taxon>
    </lineage>
</organism>
<reference evidence="4" key="1">
    <citation type="submission" date="2021-06" db="EMBL/GenBank/DDBJ databases">
        <authorList>
            <person name="Kallberg Y."/>
            <person name="Tangrot J."/>
            <person name="Rosling A."/>
        </authorList>
    </citation>
    <scope>NUCLEOTIDE SEQUENCE</scope>
    <source>
        <strain evidence="4">BR232B</strain>
    </source>
</reference>
<protein>
    <submittedName>
        <fullName evidence="4">11222_t:CDS:1</fullName>
    </submittedName>
</protein>
<accession>A0A9N9E5F8</accession>
<evidence type="ECO:0000256" key="1">
    <source>
        <dbReference type="SAM" id="MobiDB-lite"/>
    </source>
</evidence>
<feature type="compositionally biased region" description="Polar residues" evidence="1">
    <location>
        <begin position="259"/>
        <end position="295"/>
    </location>
</feature>
<comment type="caution">
    <text evidence="4">The sequence shown here is derived from an EMBL/GenBank/DDBJ whole genome shotgun (WGS) entry which is preliminary data.</text>
</comment>
<dbReference type="EMBL" id="CAJVPI010004036">
    <property type="protein sequence ID" value="CAG8664526.1"/>
    <property type="molecule type" value="Genomic_DNA"/>
</dbReference>
<feature type="region of interest" description="Disordered" evidence="1">
    <location>
        <begin position="258"/>
        <end position="345"/>
    </location>
</feature>
<feature type="transmembrane region" description="Helical" evidence="2">
    <location>
        <begin position="198"/>
        <end position="222"/>
    </location>
</feature>
<feature type="chain" id="PRO_5040280577" evidence="3">
    <location>
        <begin position="25"/>
        <end position="345"/>
    </location>
</feature>
<keyword evidence="2" id="KW-0812">Transmembrane</keyword>
<keyword evidence="3" id="KW-0732">Signal</keyword>
<feature type="signal peptide" evidence="3">
    <location>
        <begin position="1"/>
        <end position="24"/>
    </location>
</feature>
<keyword evidence="5" id="KW-1185">Reference proteome</keyword>
<dbReference type="Gene3D" id="2.60.270.50">
    <property type="match status" value="1"/>
</dbReference>
<evidence type="ECO:0000313" key="5">
    <source>
        <dbReference type="Proteomes" id="UP000789739"/>
    </source>
</evidence>
<gene>
    <name evidence="4" type="ORF">PBRASI_LOCUS10971</name>
</gene>
<sequence length="345" mass="38239">MFYRLFKFTVVVFAIAFLSELAHAAPPPPLIEEIGGPFFCQNGTSLTCCPLLAHKIASDHRSLCASVRLNNKSGYNMSLIVASLEDGRWVTSDDSGDVGIDCSPRTDVLANGESEVFSSVTNRFLGGVRGYATFMMNDNASTSFTIYWDTPLIGFHGHYVIGLPTKNYRVALQHGFDDTVFQITVTPVRVYSIDWRKFFLALSFIGGVSVILFCCGLCITACSEQDSTLSRRINSEPQRYLATSTPSYHSYSKFDFKAQSPSSDYSTTSKPQPYSSNYSKQQQPSSSDYSKPQPTSDKKAQLSALLSQKQAVKNLQSELKKDPDCLKSQPSHFDYSKQQSSSSNY</sequence>
<keyword evidence="2" id="KW-0472">Membrane</keyword>
<dbReference type="Proteomes" id="UP000789739">
    <property type="component" value="Unassembled WGS sequence"/>
</dbReference>
<dbReference type="OrthoDB" id="2409572at2759"/>
<evidence type="ECO:0000313" key="4">
    <source>
        <dbReference type="EMBL" id="CAG8664526.1"/>
    </source>
</evidence>